<dbReference type="SUPFAM" id="SSF51011">
    <property type="entry name" value="Glycosyl hydrolase domain"/>
    <property type="match status" value="1"/>
</dbReference>
<dbReference type="InterPro" id="IPR006047">
    <property type="entry name" value="GH13_cat_dom"/>
</dbReference>
<evidence type="ECO:0000313" key="6">
    <source>
        <dbReference type="Proteomes" id="UP001198182"/>
    </source>
</evidence>
<dbReference type="SMART" id="SM00642">
    <property type="entry name" value="Aamy"/>
    <property type="match status" value="1"/>
</dbReference>
<evidence type="ECO:0000256" key="3">
    <source>
        <dbReference type="ARBA" id="ARBA00023295"/>
    </source>
</evidence>
<dbReference type="RefSeq" id="WP_308454340.1">
    <property type="nucleotide sequence ID" value="NZ_JAJEQR010000041.1"/>
</dbReference>
<dbReference type="SUPFAM" id="SSF51445">
    <property type="entry name" value="(Trans)glycosidases"/>
    <property type="match status" value="1"/>
</dbReference>
<dbReference type="InterPro" id="IPR014756">
    <property type="entry name" value="Ig_E-set"/>
</dbReference>
<accession>A0AAE3EBB8</accession>
<sequence>MIHWNMIFSDETGNFCTPAEPEKGEKVALRLRAAKGDFLKVSLCSGQERTPMRRRQEKEGAFDFYEGVTPPLWEPFSYHYEIYEEKDNTENADSESIRYFNRLGLVAEADPAFDFCLIPGFCVPEWMKGAVIYQIYVDRFCRGNARTDVQTGEFCYLAGRQSEHCEDWEEMPHPWDVNRFYGGDLPGVLEHLDELKSLGVEALYFNPLFVSPSNHKYDTQDYDHIDPHLTVIPEDKGRLLYPTEADNRNAERYRKRTTDPVNLEASDAYFAHFIEEAHRRGIRVIMDGVFNHCGSFHKWMNREQLYRAENGYAEGAFSSANSPYREYFRFDADGRYECWWGHETLPKLNYEGSEALCEEILRIGRKWVSPPYSADGWRLDVAADLGHSPEFNHRFWQRFREVVKEANPNAVILAEHYGDVRPWLSGSEWDTVMNYDAFMEPVTWFLTGMEKHSDAAIPEREGDCEEFWRAIRRSMASFSYGSLHTAMNQLDNHDHSRFITRTNGRTGRLESAGSAAAGEGIRMGVYRQAIVMQFTWPGAPTLYYGDETGLPGWTDPDDRRTFPWNRRDWELEEFCRYMIRLHRESPALRKGSLLPLPAEEGVLAYGRFLAEEKALVVIHHADEERKVSLDLTPLGVESGWLERRMETKEKEYNVGVIWIPIREGRAELVLKPQSALYFQIKNEPKHIDS</sequence>
<dbReference type="CDD" id="cd11338">
    <property type="entry name" value="AmyAc_CMD"/>
    <property type="match status" value="1"/>
</dbReference>
<dbReference type="EMBL" id="JAJEQR010000041">
    <property type="protein sequence ID" value="MCC2231857.1"/>
    <property type="molecule type" value="Genomic_DNA"/>
</dbReference>
<comment type="caution">
    <text evidence="5">The sequence shown here is derived from an EMBL/GenBank/DDBJ whole genome shotgun (WGS) entry which is preliminary data.</text>
</comment>
<evidence type="ECO:0000313" key="5">
    <source>
        <dbReference type="EMBL" id="MCC2231857.1"/>
    </source>
</evidence>
<dbReference type="CDD" id="cd02857">
    <property type="entry name" value="E_set_CDase_PDE_N"/>
    <property type="match status" value="1"/>
</dbReference>
<dbReference type="PANTHER" id="PTHR10357:SF210">
    <property type="entry name" value="MALTODEXTRIN GLUCOSIDASE"/>
    <property type="match status" value="1"/>
</dbReference>
<proteinExistence type="inferred from homology"/>
<evidence type="ECO:0000256" key="2">
    <source>
        <dbReference type="ARBA" id="ARBA00022801"/>
    </source>
</evidence>
<reference evidence="5" key="1">
    <citation type="submission" date="2021-10" db="EMBL/GenBank/DDBJ databases">
        <title>Anaerobic single-cell dispensing facilitates the cultivation of human gut bacteria.</title>
        <authorList>
            <person name="Afrizal A."/>
        </authorList>
    </citation>
    <scope>NUCLEOTIDE SEQUENCE</scope>
    <source>
        <strain evidence="5">CLA-AA-H215</strain>
    </source>
</reference>
<protein>
    <submittedName>
        <fullName evidence="5">Glycoside hydrolase family 13 protein</fullName>
    </submittedName>
</protein>
<dbReference type="AlphaFoldDB" id="A0AAE3EBB8"/>
<dbReference type="Pfam" id="PF00128">
    <property type="entry name" value="Alpha-amylase"/>
    <property type="match status" value="2"/>
</dbReference>
<dbReference type="PANTHER" id="PTHR10357">
    <property type="entry name" value="ALPHA-AMYLASE FAMILY MEMBER"/>
    <property type="match status" value="1"/>
</dbReference>
<dbReference type="InterPro" id="IPR013780">
    <property type="entry name" value="Glyco_hydro_b"/>
</dbReference>
<keyword evidence="6" id="KW-1185">Reference proteome</keyword>
<dbReference type="InterPro" id="IPR017853">
    <property type="entry name" value="GH"/>
</dbReference>
<dbReference type="Proteomes" id="UP001198182">
    <property type="component" value="Unassembled WGS sequence"/>
</dbReference>
<evidence type="ECO:0000256" key="1">
    <source>
        <dbReference type="ARBA" id="ARBA00008061"/>
    </source>
</evidence>
<dbReference type="Gene3D" id="2.60.40.1180">
    <property type="entry name" value="Golgi alpha-mannosidase II"/>
    <property type="match status" value="1"/>
</dbReference>
<organism evidence="5 6">
    <name type="scientific">Hominifimenecus microfluidus</name>
    <dbReference type="NCBI Taxonomy" id="2885348"/>
    <lineage>
        <taxon>Bacteria</taxon>
        <taxon>Bacillati</taxon>
        <taxon>Bacillota</taxon>
        <taxon>Clostridia</taxon>
        <taxon>Lachnospirales</taxon>
        <taxon>Lachnospiraceae</taxon>
        <taxon>Hominifimenecus</taxon>
    </lineage>
</organism>
<dbReference type="InterPro" id="IPR013783">
    <property type="entry name" value="Ig-like_fold"/>
</dbReference>
<keyword evidence="3" id="KW-0326">Glycosidase</keyword>
<dbReference type="Gene3D" id="3.20.20.80">
    <property type="entry name" value="Glycosidases"/>
    <property type="match status" value="1"/>
</dbReference>
<gene>
    <name evidence="5" type="ORF">LKD81_12760</name>
</gene>
<comment type="similarity">
    <text evidence="1">Belongs to the glycosyl hydrolase 13 family.</text>
</comment>
<dbReference type="SUPFAM" id="SSF81296">
    <property type="entry name" value="E set domains"/>
    <property type="match status" value="1"/>
</dbReference>
<keyword evidence="2 5" id="KW-0378">Hydrolase</keyword>
<dbReference type="GO" id="GO:0005975">
    <property type="term" value="P:carbohydrate metabolic process"/>
    <property type="evidence" value="ECO:0007669"/>
    <property type="project" value="InterPro"/>
</dbReference>
<dbReference type="Gene3D" id="2.60.40.10">
    <property type="entry name" value="Immunoglobulins"/>
    <property type="match status" value="1"/>
</dbReference>
<evidence type="ECO:0000259" key="4">
    <source>
        <dbReference type="SMART" id="SM00642"/>
    </source>
</evidence>
<feature type="domain" description="Glycosyl hydrolase family 13 catalytic" evidence="4">
    <location>
        <begin position="134"/>
        <end position="582"/>
    </location>
</feature>
<dbReference type="GO" id="GO:0004553">
    <property type="term" value="F:hydrolase activity, hydrolyzing O-glycosyl compounds"/>
    <property type="evidence" value="ECO:0007669"/>
    <property type="project" value="InterPro"/>
</dbReference>
<dbReference type="InterPro" id="IPR004185">
    <property type="entry name" value="Glyco_hydro_13_lg-like_dom"/>
</dbReference>
<name>A0AAE3EBB8_9FIRM</name>